<reference evidence="5 6" key="1">
    <citation type="submission" date="2019-06" db="EMBL/GenBank/DDBJ databases">
        <title>Sequencing the genomes of 1000 actinobacteria strains.</title>
        <authorList>
            <person name="Klenk H.-P."/>
        </authorList>
    </citation>
    <scope>NUCLEOTIDE SEQUENCE [LARGE SCALE GENOMIC DNA]</scope>
    <source>
        <strain evidence="5 6">DSM 41649</strain>
    </source>
</reference>
<dbReference type="Gene3D" id="3.90.470.20">
    <property type="entry name" value="4'-phosphopantetheinyl transferase domain"/>
    <property type="match status" value="1"/>
</dbReference>
<accession>A0A561ERH1</accession>
<evidence type="ECO:0000313" key="5">
    <source>
        <dbReference type="EMBL" id="TWE18213.1"/>
    </source>
</evidence>
<organism evidence="5 6">
    <name type="scientific">Kitasatospora atroaurantiaca</name>
    <dbReference type="NCBI Taxonomy" id="285545"/>
    <lineage>
        <taxon>Bacteria</taxon>
        <taxon>Bacillati</taxon>
        <taxon>Actinomycetota</taxon>
        <taxon>Actinomycetes</taxon>
        <taxon>Kitasatosporales</taxon>
        <taxon>Streptomycetaceae</taxon>
        <taxon>Kitasatospora</taxon>
    </lineage>
</organism>
<dbReference type="InterPro" id="IPR050559">
    <property type="entry name" value="P-Pant_transferase_sf"/>
</dbReference>
<evidence type="ECO:0000256" key="3">
    <source>
        <dbReference type="SAM" id="MobiDB-lite"/>
    </source>
</evidence>
<dbReference type="GO" id="GO:0008897">
    <property type="term" value="F:holo-[acyl-carrier-protein] synthase activity"/>
    <property type="evidence" value="ECO:0007669"/>
    <property type="project" value="InterPro"/>
</dbReference>
<keyword evidence="6" id="KW-1185">Reference proteome</keyword>
<feature type="compositionally biased region" description="Polar residues" evidence="3">
    <location>
        <begin position="237"/>
        <end position="251"/>
    </location>
</feature>
<name>A0A561ERH1_9ACTN</name>
<evidence type="ECO:0000259" key="4">
    <source>
        <dbReference type="Pfam" id="PF01648"/>
    </source>
</evidence>
<dbReference type="SUPFAM" id="SSF56214">
    <property type="entry name" value="4'-phosphopantetheinyl transferase"/>
    <property type="match status" value="2"/>
</dbReference>
<dbReference type="EMBL" id="VIVR01000001">
    <property type="protein sequence ID" value="TWE18213.1"/>
    <property type="molecule type" value="Genomic_DNA"/>
</dbReference>
<dbReference type="GO" id="GO:0000287">
    <property type="term" value="F:magnesium ion binding"/>
    <property type="evidence" value="ECO:0007669"/>
    <property type="project" value="InterPro"/>
</dbReference>
<dbReference type="InterPro" id="IPR037143">
    <property type="entry name" value="4-PPantetheinyl_Trfase_dom_sf"/>
</dbReference>
<dbReference type="GO" id="GO:0019878">
    <property type="term" value="P:lysine biosynthetic process via aminoadipic acid"/>
    <property type="evidence" value="ECO:0007669"/>
    <property type="project" value="TreeGrafter"/>
</dbReference>
<dbReference type="PANTHER" id="PTHR12215">
    <property type="entry name" value="PHOSPHOPANTETHEINE TRANSFERASE"/>
    <property type="match status" value="1"/>
</dbReference>
<dbReference type="Proteomes" id="UP000318416">
    <property type="component" value="Unassembled WGS sequence"/>
</dbReference>
<proteinExistence type="inferred from homology"/>
<dbReference type="GO" id="GO:0005829">
    <property type="term" value="C:cytosol"/>
    <property type="evidence" value="ECO:0007669"/>
    <property type="project" value="TreeGrafter"/>
</dbReference>
<feature type="region of interest" description="Disordered" evidence="3">
    <location>
        <begin position="214"/>
        <end position="258"/>
    </location>
</feature>
<protein>
    <submittedName>
        <fullName evidence="5">4'-phosphopantetheinyl transferase</fullName>
    </submittedName>
</protein>
<evidence type="ECO:0000256" key="2">
    <source>
        <dbReference type="ARBA" id="ARBA00022679"/>
    </source>
</evidence>
<gene>
    <name evidence="5" type="ORF">FB465_3263</name>
</gene>
<dbReference type="AlphaFoldDB" id="A0A561ERH1"/>
<keyword evidence="2 5" id="KW-0808">Transferase</keyword>
<comment type="similarity">
    <text evidence="1">Belongs to the P-Pant transferase superfamily. Gsp/Sfp/HetI/AcpT family.</text>
</comment>
<dbReference type="PANTHER" id="PTHR12215:SF10">
    <property type="entry name" value="L-AMINOADIPATE-SEMIALDEHYDE DEHYDROGENASE-PHOSPHOPANTETHEINYL TRANSFERASE"/>
    <property type="match status" value="1"/>
</dbReference>
<evidence type="ECO:0000313" key="6">
    <source>
        <dbReference type="Proteomes" id="UP000318416"/>
    </source>
</evidence>
<evidence type="ECO:0000256" key="1">
    <source>
        <dbReference type="ARBA" id="ARBA00010990"/>
    </source>
</evidence>
<sequence length="258" mass="27126">MTDLWLLDGSTVAEDDVDARTLGPAERKRAAGFVHERDRVRYLFAHTALRRVLGRRVGADPAELRFDREPCPCCGGPNGRPRLADSAVPHFSLSHGGDLILIGIADHPIGVDVEAVPDAQAVAELAAVFHPAEQADLAAAPAARRAEEFARLWTRKEAYLKGLGTGFGRNPAADYLGSTGRAAMPPAWTITDLPAGPAHAASFALRAPAAGGGQEYRLSRSLGPGGVSGSRARGQRTGASEGTSRIPNSLRSADLAAR</sequence>
<dbReference type="RefSeq" id="WP_170290600.1">
    <property type="nucleotide sequence ID" value="NZ_BAAABR010000029.1"/>
</dbReference>
<dbReference type="Pfam" id="PF01648">
    <property type="entry name" value="ACPS"/>
    <property type="match status" value="1"/>
</dbReference>
<comment type="caution">
    <text evidence="5">The sequence shown here is derived from an EMBL/GenBank/DDBJ whole genome shotgun (WGS) entry which is preliminary data.</text>
</comment>
<feature type="domain" description="4'-phosphopantetheinyl transferase" evidence="4">
    <location>
        <begin position="108"/>
        <end position="169"/>
    </location>
</feature>
<dbReference type="InterPro" id="IPR008278">
    <property type="entry name" value="4-PPantetheinyl_Trfase_dom"/>
</dbReference>